<evidence type="ECO:0000256" key="6">
    <source>
        <dbReference type="PIRSR" id="PIRSR627057-1"/>
    </source>
</evidence>
<evidence type="ECO:0000259" key="10">
    <source>
        <dbReference type="Pfam" id="PF01435"/>
    </source>
</evidence>
<sequence>MVLILLFVCAYIVPSIVLNFLQISHITSALNQKAILLDSLDYKKAGNYALEKLRLNNIEKILELGLFTFWVMFGFSFFWQHLYDIGLSGVWHHIVFLLLLLLIPMFVNLPLSLYQTFSIDKRYGFCKQSVGLFFVDVLKSSVLSIILGGVIFYILLWVMDTFSLWWLGGFVLMFGVVVVANALYPTIIAPLFNTFTPLEDNELKSRIEGLLDKVGFRSSGVFVMDASKRDGRLNAYFGGIGKTKRVVLFDTLLEKISKEGLLAILGHELGHFKHKDIIKNLIIVGVFLFALFFIAAHLPTSFFTQASLPQESSTTLALMFLLSSVLSFWFLPLVGYFSRKAEYRADAFGAKLSSKQCLANALIHLVNENKSFPSSHWLYIYFYYSHPPLLERLRALDYDI</sequence>
<dbReference type="GO" id="GO:0004222">
    <property type="term" value="F:metalloendopeptidase activity"/>
    <property type="evidence" value="ECO:0007669"/>
    <property type="project" value="InterPro"/>
</dbReference>
<dbReference type="GO" id="GO:0046872">
    <property type="term" value="F:metal ion binding"/>
    <property type="evidence" value="ECO:0007669"/>
    <property type="project" value="UniProtKB-KW"/>
</dbReference>
<feature type="transmembrane region" description="Helical" evidence="9">
    <location>
        <begin position="316"/>
        <end position="337"/>
    </location>
</feature>
<name>A0A3D8IVB7_9HELI</name>
<feature type="domain" description="CAAX prenyl protease 1 N-terminal" evidence="11">
    <location>
        <begin position="37"/>
        <end position="194"/>
    </location>
</feature>
<evidence type="ECO:0000256" key="2">
    <source>
        <dbReference type="ARBA" id="ARBA00022723"/>
    </source>
</evidence>
<dbReference type="InterPro" id="IPR001915">
    <property type="entry name" value="Peptidase_M48"/>
</dbReference>
<feature type="transmembrane region" description="Helical" evidence="9">
    <location>
        <begin position="164"/>
        <end position="184"/>
    </location>
</feature>
<reference evidence="12 13" key="1">
    <citation type="submission" date="2018-04" db="EMBL/GenBank/DDBJ databases">
        <title>Novel Campyloabacter and Helicobacter Species and Strains.</title>
        <authorList>
            <person name="Mannion A.J."/>
            <person name="Shen Z."/>
            <person name="Fox J.G."/>
        </authorList>
    </citation>
    <scope>NUCLEOTIDE SEQUENCE [LARGE SCALE GENOMIC DNA]</scope>
    <source>
        <strain evidence="12 13">MIT 12-6600</strain>
    </source>
</reference>
<dbReference type="PANTHER" id="PTHR10120">
    <property type="entry name" value="CAAX PRENYL PROTEASE 1"/>
    <property type="match status" value="1"/>
</dbReference>
<dbReference type="AlphaFoldDB" id="A0A3D8IVB7"/>
<feature type="domain" description="Peptidase M48" evidence="10">
    <location>
        <begin position="197"/>
        <end position="398"/>
    </location>
</feature>
<feature type="active site" description="Proton donor" evidence="6">
    <location>
        <position position="346"/>
    </location>
</feature>
<feature type="transmembrane region" description="Helical" evidence="9">
    <location>
        <begin position="61"/>
        <end position="79"/>
    </location>
</feature>
<evidence type="ECO:0000313" key="12">
    <source>
        <dbReference type="EMBL" id="RDU68584.1"/>
    </source>
</evidence>
<feature type="transmembrane region" description="Helical" evidence="9">
    <location>
        <begin position="277"/>
        <end position="296"/>
    </location>
</feature>
<evidence type="ECO:0000256" key="3">
    <source>
        <dbReference type="ARBA" id="ARBA00022801"/>
    </source>
</evidence>
<feature type="binding site" evidence="7">
    <location>
        <position position="267"/>
    </location>
    <ligand>
        <name>Zn(2+)</name>
        <dbReference type="ChEBI" id="CHEBI:29105"/>
        <note>catalytic</note>
    </ligand>
</feature>
<keyword evidence="1 8" id="KW-0645">Protease</keyword>
<dbReference type="InterPro" id="IPR027057">
    <property type="entry name" value="CAXX_Prtase_1"/>
</dbReference>
<evidence type="ECO:0000256" key="7">
    <source>
        <dbReference type="PIRSR" id="PIRSR627057-2"/>
    </source>
</evidence>
<feature type="active site" evidence="6">
    <location>
        <position position="268"/>
    </location>
</feature>
<dbReference type="FunFam" id="3.30.2010.10:FF:000010">
    <property type="entry name" value="M48 family peptidase"/>
    <property type="match status" value="1"/>
</dbReference>
<keyword evidence="4 7" id="KW-0862">Zinc</keyword>
<keyword evidence="9" id="KW-0472">Membrane</keyword>
<feature type="transmembrane region" description="Helical" evidence="9">
    <location>
        <begin position="132"/>
        <end position="158"/>
    </location>
</feature>
<dbReference type="CDD" id="cd07343">
    <property type="entry name" value="M48A_Zmpste24p_like"/>
    <property type="match status" value="1"/>
</dbReference>
<keyword evidence="3 8" id="KW-0378">Hydrolase</keyword>
<dbReference type="Pfam" id="PF01435">
    <property type="entry name" value="Peptidase_M48"/>
    <property type="match status" value="1"/>
</dbReference>
<dbReference type="GO" id="GO:0071586">
    <property type="term" value="P:CAAX-box protein processing"/>
    <property type="evidence" value="ECO:0007669"/>
    <property type="project" value="InterPro"/>
</dbReference>
<comment type="cofactor">
    <cofactor evidence="7 8">
        <name>Zn(2+)</name>
        <dbReference type="ChEBI" id="CHEBI:29105"/>
    </cofactor>
    <text evidence="7 8">Binds 1 zinc ion per subunit.</text>
</comment>
<evidence type="ECO:0000256" key="5">
    <source>
        <dbReference type="ARBA" id="ARBA00023049"/>
    </source>
</evidence>
<dbReference type="InterPro" id="IPR032456">
    <property type="entry name" value="Peptidase_M48_N"/>
</dbReference>
<dbReference type="Proteomes" id="UP000256514">
    <property type="component" value="Unassembled WGS sequence"/>
</dbReference>
<dbReference type="Gene3D" id="3.30.2010.10">
    <property type="entry name" value="Metalloproteases ('zincins'), catalytic domain"/>
    <property type="match status" value="1"/>
</dbReference>
<evidence type="ECO:0000256" key="9">
    <source>
        <dbReference type="SAM" id="Phobius"/>
    </source>
</evidence>
<evidence type="ECO:0000313" key="13">
    <source>
        <dbReference type="Proteomes" id="UP000256514"/>
    </source>
</evidence>
<keyword evidence="9" id="KW-1133">Transmembrane helix</keyword>
<evidence type="ECO:0000256" key="1">
    <source>
        <dbReference type="ARBA" id="ARBA00022670"/>
    </source>
</evidence>
<gene>
    <name evidence="12" type="ORF">CQA54_01925</name>
</gene>
<comment type="caution">
    <text evidence="12">The sequence shown here is derived from an EMBL/GenBank/DDBJ whole genome shotgun (WGS) entry which is preliminary data.</text>
</comment>
<feature type="binding site" evidence="7">
    <location>
        <position position="342"/>
    </location>
    <ligand>
        <name>Zn(2+)</name>
        <dbReference type="ChEBI" id="CHEBI:29105"/>
        <note>catalytic</note>
    </ligand>
</feature>
<organism evidence="12 13">
    <name type="scientific">Helicobacter equorum</name>
    <dbReference type="NCBI Taxonomy" id="361872"/>
    <lineage>
        <taxon>Bacteria</taxon>
        <taxon>Pseudomonadati</taxon>
        <taxon>Campylobacterota</taxon>
        <taxon>Epsilonproteobacteria</taxon>
        <taxon>Campylobacterales</taxon>
        <taxon>Helicobacteraceae</taxon>
        <taxon>Helicobacter</taxon>
    </lineage>
</organism>
<feature type="transmembrane region" description="Helical" evidence="9">
    <location>
        <begin position="91"/>
        <end position="111"/>
    </location>
</feature>
<dbReference type="Pfam" id="PF16491">
    <property type="entry name" value="Peptidase_M48_N"/>
    <property type="match status" value="1"/>
</dbReference>
<dbReference type="EMBL" id="NXLT01000001">
    <property type="protein sequence ID" value="RDU68584.1"/>
    <property type="molecule type" value="Genomic_DNA"/>
</dbReference>
<evidence type="ECO:0000259" key="11">
    <source>
        <dbReference type="Pfam" id="PF16491"/>
    </source>
</evidence>
<protein>
    <submittedName>
        <fullName evidence="12">Peptidase M48</fullName>
    </submittedName>
</protein>
<keyword evidence="13" id="KW-1185">Reference proteome</keyword>
<keyword evidence="5 8" id="KW-0482">Metalloprotease</keyword>
<accession>A0A3D8IVB7</accession>
<feature type="binding site" evidence="7">
    <location>
        <position position="271"/>
    </location>
    <ligand>
        <name>Zn(2+)</name>
        <dbReference type="ChEBI" id="CHEBI:29105"/>
        <note>catalytic</note>
    </ligand>
</feature>
<keyword evidence="2 7" id="KW-0479">Metal-binding</keyword>
<dbReference type="OrthoDB" id="9781930at2"/>
<proteinExistence type="inferred from homology"/>
<evidence type="ECO:0000256" key="4">
    <source>
        <dbReference type="ARBA" id="ARBA00022833"/>
    </source>
</evidence>
<dbReference type="RefSeq" id="WP_115570525.1">
    <property type="nucleotide sequence ID" value="NZ_NXLT01000001.1"/>
</dbReference>
<keyword evidence="9" id="KW-0812">Transmembrane</keyword>
<comment type="similarity">
    <text evidence="8">Belongs to the peptidase M48 family.</text>
</comment>
<evidence type="ECO:0000256" key="8">
    <source>
        <dbReference type="RuleBase" id="RU003983"/>
    </source>
</evidence>